<feature type="signal peptide" evidence="5">
    <location>
        <begin position="1"/>
        <end position="21"/>
    </location>
</feature>
<evidence type="ECO:0000256" key="5">
    <source>
        <dbReference type="SAM" id="SignalP"/>
    </source>
</evidence>
<dbReference type="PROSITE" id="PS51387">
    <property type="entry name" value="FAD_PCMH"/>
    <property type="match status" value="1"/>
</dbReference>
<dbReference type="InterPro" id="IPR016167">
    <property type="entry name" value="FAD-bd_PCMH_sub1"/>
</dbReference>
<sequence length="539" mass="59515">MRFLVSVGWVVASLLARGVKGGIDDDVEFVCDSLASKYPEHVIWDPVGPRGAETVMDASIYNRVLVDYWNAASAGNRPVCTFVPESAEQVSRAIKLLKEHGFARFALKGGGHNPNLGFSSVDKGVLISFRPNMMQAVPSSDGTTIEVGPGCKWEQLYEVLDPFGKSVVGGRLGDVGIMGFILGGGLSYLSAQHGFACDNVMEFECVTAEGEILTATRRENSDLFWALRGGGNQYAVVTRMKLKTHDVGDNGMVWGGVRTYASVHHERLLSAIAKFTSGDSDPKAAIIPTFNFASGLGLTAPPAIIVFFQYDASRPTSDVFADFDAIPSITDDTRTQTTSSLTREVLGGNYKGLRFQIRENTFPSMAREPMEEFLNGHYKRVASIAAAGAVRDPADFRLMSFAIQPMPRTIANASIMTGGGNALGLHPEHGDRIWIEYDLAWLNPSCDKRCPRFFRYEVSKLPAYHRRHFANIPPTNYMSGSLEYVSYNPIFMNDAMYDQDPLVSYGRENYRRLRAIKIKYDNADFFGRQQLGFRFSTAP</sequence>
<dbReference type="InterPro" id="IPR050416">
    <property type="entry name" value="FAD-linked_Oxidoreductase"/>
</dbReference>
<evidence type="ECO:0000259" key="6">
    <source>
        <dbReference type="PROSITE" id="PS51387"/>
    </source>
</evidence>
<keyword evidence="4" id="KW-0560">Oxidoreductase</keyword>
<dbReference type="Gene3D" id="3.30.465.10">
    <property type="match status" value="1"/>
</dbReference>
<dbReference type="InterPro" id="IPR016166">
    <property type="entry name" value="FAD-bd_PCMH"/>
</dbReference>
<feature type="chain" id="PRO_5013107001" description="FAD-binding PCMH-type domain-containing protein" evidence="5">
    <location>
        <begin position="22"/>
        <end position="539"/>
    </location>
</feature>
<name>A0A2C5XMA7_9HYPO</name>
<dbReference type="SUPFAM" id="SSF56176">
    <property type="entry name" value="FAD-binding/transporter-associated domain-like"/>
    <property type="match status" value="1"/>
</dbReference>
<comment type="similarity">
    <text evidence="1">Belongs to the oxygen-dependent FAD-linked oxidoreductase family.</text>
</comment>
<dbReference type="GO" id="GO:0016491">
    <property type="term" value="F:oxidoreductase activity"/>
    <property type="evidence" value="ECO:0007669"/>
    <property type="project" value="UniProtKB-KW"/>
</dbReference>
<reference evidence="7 8" key="1">
    <citation type="submission" date="2017-06" db="EMBL/GenBank/DDBJ databases">
        <title>Ant-infecting Ophiocordyceps genomes reveal a high diversity of potential behavioral manipulation genes and a possible major role for enterotoxins.</title>
        <authorList>
            <person name="De Bekker C."/>
            <person name="Evans H.C."/>
            <person name="Brachmann A."/>
            <person name="Hughes D.P."/>
        </authorList>
    </citation>
    <scope>NUCLEOTIDE SEQUENCE [LARGE SCALE GENOMIC DNA]</scope>
    <source>
        <strain evidence="7 8">Map64</strain>
    </source>
</reference>
<accession>A0A2C5XMA7</accession>
<organism evidence="7 8">
    <name type="scientific">Ophiocordyceps australis</name>
    <dbReference type="NCBI Taxonomy" id="1399860"/>
    <lineage>
        <taxon>Eukaryota</taxon>
        <taxon>Fungi</taxon>
        <taxon>Dikarya</taxon>
        <taxon>Ascomycota</taxon>
        <taxon>Pezizomycotina</taxon>
        <taxon>Sordariomycetes</taxon>
        <taxon>Hypocreomycetidae</taxon>
        <taxon>Hypocreales</taxon>
        <taxon>Ophiocordycipitaceae</taxon>
        <taxon>Ophiocordyceps</taxon>
    </lineage>
</organism>
<dbReference type="Pfam" id="PF01565">
    <property type="entry name" value="FAD_binding_4"/>
    <property type="match status" value="1"/>
</dbReference>
<evidence type="ECO:0000313" key="7">
    <source>
        <dbReference type="EMBL" id="PHH66888.1"/>
    </source>
</evidence>
<protein>
    <recommendedName>
        <fullName evidence="6">FAD-binding PCMH-type domain-containing protein</fullName>
    </recommendedName>
</protein>
<evidence type="ECO:0000256" key="2">
    <source>
        <dbReference type="ARBA" id="ARBA00022630"/>
    </source>
</evidence>
<proteinExistence type="inferred from homology"/>
<dbReference type="EMBL" id="NJET01000004">
    <property type="protein sequence ID" value="PHH66888.1"/>
    <property type="molecule type" value="Genomic_DNA"/>
</dbReference>
<keyword evidence="2" id="KW-0285">Flavoprotein</keyword>
<keyword evidence="8" id="KW-1185">Reference proteome</keyword>
<dbReference type="InterPro" id="IPR016169">
    <property type="entry name" value="FAD-bd_PCMH_sub2"/>
</dbReference>
<dbReference type="OrthoDB" id="2151789at2759"/>
<dbReference type="PANTHER" id="PTHR42973:SF13">
    <property type="entry name" value="FAD-BINDING PCMH-TYPE DOMAIN-CONTAINING PROTEIN"/>
    <property type="match status" value="1"/>
</dbReference>
<dbReference type="AlphaFoldDB" id="A0A2C5XMA7"/>
<evidence type="ECO:0000256" key="4">
    <source>
        <dbReference type="ARBA" id="ARBA00023002"/>
    </source>
</evidence>
<dbReference type="Gene3D" id="3.30.43.10">
    <property type="entry name" value="Uridine Diphospho-n-acetylenolpyruvylglucosamine Reductase, domain 2"/>
    <property type="match status" value="1"/>
</dbReference>
<gene>
    <name evidence="7" type="ORF">CDD81_5240</name>
</gene>
<evidence type="ECO:0000256" key="1">
    <source>
        <dbReference type="ARBA" id="ARBA00005466"/>
    </source>
</evidence>
<evidence type="ECO:0000256" key="3">
    <source>
        <dbReference type="ARBA" id="ARBA00022827"/>
    </source>
</evidence>
<keyword evidence="3" id="KW-0274">FAD</keyword>
<keyword evidence="5" id="KW-0732">Signal</keyword>
<dbReference type="PANTHER" id="PTHR42973">
    <property type="entry name" value="BINDING OXIDOREDUCTASE, PUTATIVE (AFU_ORTHOLOGUE AFUA_1G17690)-RELATED"/>
    <property type="match status" value="1"/>
</dbReference>
<dbReference type="Proteomes" id="UP000226192">
    <property type="component" value="Unassembled WGS sequence"/>
</dbReference>
<comment type="caution">
    <text evidence="7">The sequence shown here is derived from an EMBL/GenBank/DDBJ whole genome shotgun (WGS) entry which is preliminary data.</text>
</comment>
<dbReference type="InterPro" id="IPR006094">
    <property type="entry name" value="Oxid_FAD_bind_N"/>
</dbReference>
<dbReference type="GO" id="GO:0071949">
    <property type="term" value="F:FAD binding"/>
    <property type="evidence" value="ECO:0007669"/>
    <property type="project" value="InterPro"/>
</dbReference>
<evidence type="ECO:0000313" key="8">
    <source>
        <dbReference type="Proteomes" id="UP000226192"/>
    </source>
</evidence>
<dbReference type="Gene3D" id="3.40.462.20">
    <property type="match status" value="1"/>
</dbReference>
<dbReference type="STRING" id="1399860.A0A2C5XMA7"/>
<dbReference type="InterPro" id="IPR036318">
    <property type="entry name" value="FAD-bd_PCMH-like_sf"/>
</dbReference>
<feature type="domain" description="FAD-binding PCMH-type" evidence="6">
    <location>
        <begin position="74"/>
        <end position="247"/>
    </location>
</feature>